<evidence type="ECO:0008006" key="3">
    <source>
        <dbReference type="Google" id="ProtNLM"/>
    </source>
</evidence>
<evidence type="ECO:0000313" key="1">
    <source>
        <dbReference type="EMBL" id="CEL57732.1"/>
    </source>
</evidence>
<dbReference type="EMBL" id="LN679102">
    <property type="protein sequence ID" value="CEL57732.1"/>
    <property type="molecule type" value="Genomic_DNA"/>
</dbReference>
<dbReference type="SUPFAM" id="SSF53335">
    <property type="entry name" value="S-adenosyl-L-methionine-dependent methyltransferases"/>
    <property type="match status" value="1"/>
</dbReference>
<protein>
    <recommendedName>
        <fullName evidence="3">Methyltransferase domain-containing protein</fullName>
    </recommendedName>
</protein>
<organism evidence="1 2">
    <name type="scientific">Thanatephorus cucumeris (strain AG1-IB / isolate 7/3/14)</name>
    <name type="common">Lettuce bottom rot fungus</name>
    <name type="synonym">Rhizoctonia solani</name>
    <dbReference type="NCBI Taxonomy" id="1108050"/>
    <lineage>
        <taxon>Eukaryota</taxon>
        <taxon>Fungi</taxon>
        <taxon>Dikarya</taxon>
        <taxon>Basidiomycota</taxon>
        <taxon>Agaricomycotina</taxon>
        <taxon>Agaricomycetes</taxon>
        <taxon>Cantharellales</taxon>
        <taxon>Ceratobasidiaceae</taxon>
        <taxon>Rhizoctonia</taxon>
        <taxon>Rhizoctonia solani AG-1</taxon>
    </lineage>
</organism>
<accession>A0A0B7FNJ6</accession>
<reference evidence="1 2" key="1">
    <citation type="submission" date="2014-11" db="EMBL/GenBank/DDBJ databases">
        <authorList>
            <person name="Wibberg Daniel"/>
        </authorList>
    </citation>
    <scope>NUCLEOTIDE SEQUENCE [LARGE SCALE GENOMIC DNA]</scope>
    <source>
        <strain evidence="1">Rhizoctonia solani AG1-IB 7/3/14</strain>
    </source>
</reference>
<dbReference type="STRING" id="1108050.A0A0B7FNJ6"/>
<dbReference type="Pfam" id="PF13489">
    <property type="entry name" value="Methyltransf_23"/>
    <property type="match status" value="1"/>
</dbReference>
<proteinExistence type="predicted"/>
<dbReference type="Proteomes" id="UP000059188">
    <property type="component" value="Unassembled WGS sequence"/>
</dbReference>
<dbReference type="Gene3D" id="3.40.50.150">
    <property type="entry name" value="Vaccinia Virus protein VP39"/>
    <property type="match status" value="1"/>
</dbReference>
<dbReference type="CDD" id="cd02440">
    <property type="entry name" value="AdoMet_MTases"/>
    <property type="match status" value="1"/>
</dbReference>
<sequence length="357" mass="41100">MDENEMSVIYFVDDHQDEDSEMESIYTMTSELTEHTMSTLASESVTEYFEEVNGRMFPVDRNVPFILPADYRECQRLEAQHMALKLLLGANYFGPVKELLAETPNGARKRVLDLFTAEGTWVREMAAEFPHVDFISVDTVPFVPHVRCTNILSYEVYDLYNGIAEEDETFDIVHLRYAMLKIKDLAELILEVHRVLRPGGLFLYCEFENEEYDASVDNHDASGTAPCLVRAMRISREELDRQGVYAYAYKDVPALLNPACRLWRNQEEPRGFMNITTEAKICPVGPWPVMPHLREVGLIVQSGCCELWRNLRSMFLTYGMSEVETDELIDGIVAELSSPGTRQLYNKYHVLYAFKHD</sequence>
<name>A0A0B7FNJ6_THACB</name>
<evidence type="ECO:0000313" key="2">
    <source>
        <dbReference type="Proteomes" id="UP000059188"/>
    </source>
</evidence>
<gene>
    <name evidence="1" type="ORF">RSOLAG1IB_02476</name>
</gene>
<dbReference type="InterPro" id="IPR029063">
    <property type="entry name" value="SAM-dependent_MTases_sf"/>
</dbReference>
<keyword evidence="2" id="KW-1185">Reference proteome</keyword>
<dbReference type="OrthoDB" id="2013972at2759"/>
<dbReference type="AlphaFoldDB" id="A0A0B7FNJ6"/>